<evidence type="ECO:0000313" key="2">
    <source>
        <dbReference type="EMBL" id="CAH8386558.1"/>
    </source>
</evidence>
<sequence>MLDADGSDGGNKRKRDEENSGCAMVLEESAAIPEVDDTAFWQFAPFPEVRAEYERRMGVIKTQRKYKFVTDLVDSLENNQDQLPMELSEEDDPDGDHIIFEMEERRGAGSVKDYFGSTSVTPVFRPSNDTKCSELQQQVMADGSSPLKRPRADDDLVDKYQVDTRGLWSDKLASEDG</sequence>
<organism evidence="2 3">
    <name type="scientific">Eruca vesicaria subsp. sativa</name>
    <name type="common">Garden rocket</name>
    <name type="synonym">Eruca sativa</name>
    <dbReference type="NCBI Taxonomy" id="29727"/>
    <lineage>
        <taxon>Eukaryota</taxon>
        <taxon>Viridiplantae</taxon>
        <taxon>Streptophyta</taxon>
        <taxon>Embryophyta</taxon>
        <taxon>Tracheophyta</taxon>
        <taxon>Spermatophyta</taxon>
        <taxon>Magnoliopsida</taxon>
        <taxon>eudicotyledons</taxon>
        <taxon>Gunneridae</taxon>
        <taxon>Pentapetalae</taxon>
        <taxon>rosids</taxon>
        <taxon>malvids</taxon>
        <taxon>Brassicales</taxon>
        <taxon>Brassicaceae</taxon>
        <taxon>Brassiceae</taxon>
        <taxon>Eruca</taxon>
    </lineage>
</organism>
<dbReference type="EMBL" id="CAKOAT010709599">
    <property type="protein sequence ID" value="CAH8386558.1"/>
    <property type="molecule type" value="Genomic_DNA"/>
</dbReference>
<gene>
    <name evidence="2" type="ORF">ERUC_LOCUS39041</name>
</gene>
<proteinExistence type="predicted"/>
<dbReference type="Proteomes" id="UP001642260">
    <property type="component" value="Unassembled WGS sequence"/>
</dbReference>
<reference evidence="2 3" key="1">
    <citation type="submission" date="2022-03" db="EMBL/GenBank/DDBJ databases">
        <authorList>
            <person name="Macdonald S."/>
            <person name="Ahmed S."/>
            <person name="Newling K."/>
        </authorList>
    </citation>
    <scope>NUCLEOTIDE SEQUENCE [LARGE SCALE GENOMIC DNA]</scope>
</reference>
<name>A0ABC8LSV3_ERUVS</name>
<evidence type="ECO:0000256" key="1">
    <source>
        <dbReference type="SAM" id="MobiDB-lite"/>
    </source>
</evidence>
<protein>
    <submittedName>
        <fullName evidence="2">Uncharacterized protein</fullName>
    </submittedName>
</protein>
<feature type="region of interest" description="Disordered" evidence="1">
    <location>
        <begin position="1"/>
        <end position="21"/>
    </location>
</feature>
<evidence type="ECO:0000313" key="3">
    <source>
        <dbReference type="Proteomes" id="UP001642260"/>
    </source>
</evidence>
<keyword evidence="3" id="KW-1185">Reference proteome</keyword>
<accession>A0ABC8LSV3</accession>
<comment type="caution">
    <text evidence="2">The sequence shown here is derived from an EMBL/GenBank/DDBJ whole genome shotgun (WGS) entry which is preliminary data.</text>
</comment>
<dbReference type="AlphaFoldDB" id="A0ABC8LSV3"/>